<evidence type="ECO:0000313" key="1">
    <source>
        <dbReference type="EMBL" id="ROP40718.1"/>
    </source>
</evidence>
<dbReference type="AlphaFoldDB" id="A0A3N1HDY1"/>
<proteinExistence type="predicted"/>
<name>A0A3N1HDY1_9PSEU</name>
<keyword evidence="2" id="KW-1185">Reference proteome</keyword>
<comment type="caution">
    <text evidence="1">The sequence shown here is derived from an EMBL/GenBank/DDBJ whole genome shotgun (WGS) entry which is preliminary data.</text>
</comment>
<protein>
    <submittedName>
        <fullName evidence="1">Uncharacterized protein</fullName>
    </submittedName>
</protein>
<accession>A0A3N1HDY1</accession>
<evidence type="ECO:0000313" key="2">
    <source>
        <dbReference type="Proteomes" id="UP000268727"/>
    </source>
</evidence>
<gene>
    <name evidence="1" type="ORF">EDD40_6135</name>
</gene>
<reference evidence="1 2" key="1">
    <citation type="submission" date="2018-11" db="EMBL/GenBank/DDBJ databases">
        <title>Sequencing the genomes of 1000 actinobacteria strains.</title>
        <authorList>
            <person name="Klenk H.-P."/>
        </authorList>
    </citation>
    <scope>NUCLEOTIDE SEQUENCE [LARGE SCALE GENOMIC DNA]</scope>
    <source>
        <strain evidence="1 2">DSM 44231</strain>
    </source>
</reference>
<dbReference type="Proteomes" id="UP000268727">
    <property type="component" value="Unassembled WGS sequence"/>
</dbReference>
<sequence length="100" mass="10397">MTTPVVQGPPARAVGVFRRLAHLVDADTRTLDFRGLRLHVARCGAMCAVVRAPLPARSIRPSGWCSTCTSAPVGLGSALLDAAVRHRSPGQAVHGSDTGS</sequence>
<organism evidence="1 2">
    <name type="scientific">Saccharothrix texasensis</name>
    <dbReference type="NCBI Taxonomy" id="103734"/>
    <lineage>
        <taxon>Bacteria</taxon>
        <taxon>Bacillati</taxon>
        <taxon>Actinomycetota</taxon>
        <taxon>Actinomycetes</taxon>
        <taxon>Pseudonocardiales</taxon>
        <taxon>Pseudonocardiaceae</taxon>
        <taxon>Saccharothrix</taxon>
    </lineage>
</organism>
<dbReference type="EMBL" id="RJKM01000001">
    <property type="protein sequence ID" value="ROP40718.1"/>
    <property type="molecule type" value="Genomic_DNA"/>
</dbReference>